<keyword evidence="3" id="KW-1185">Reference proteome</keyword>
<accession>A0A918SZB2</accession>
<dbReference type="EMBL" id="BMYD01000001">
    <property type="protein sequence ID" value="GHA76275.1"/>
    <property type="molecule type" value="Genomic_DNA"/>
</dbReference>
<dbReference type="Pfam" id="PF16074">
    <property type="entry name" value="PilW"/>
    <property type="match status" value="1"/>
</dbReference>
<dbReference type="InterPro" id="IPR032092">
    <property type="entry name" value="PilW"/>
</dbReference>
<feature type="transmembrane region" description="Helical" evidence="1">
    <location>
        <begin position="12"/>
        <end position="32"/>
    </location>
</feature>
<name>A0A918SZB2_9GAMM</name>
<sequence length="322" mass="34557">MGPRYTRGLSLVELMVSLVVGLLVVAGALSVFDSNRQTYVATESLGRVQENARVAFELMARDIREAGGNPCSRNLPVANVMVNPASRWYTNFADGIRGAEGAFTLDNPSNRVSGTDAIELMYGVHTGATVVGHNPTAASFSVNTTEHGFVAEDLMMVCDYRQVALFQMTGPTATNETVVHNNGTASIQNCSKGLGFAVPMSCTTNGTPYAYGPNSMLTKLRAVRWYVGTKGGARVLYQDVIRNTGTLQVVSEEVATGVTDMQITYLLNGAASYVDATAVGANWRNVIAARLELSLAGEERVSEGQVINRKLVHVVALRNRNL</sequence>
<gene>
    <name evidence="2" type="ORF">GCM10007067_11870</name>
</gene>
<keyword evidence="1" id="KW-1133">Transmembrane helix</keyword>
<organism evidence="2 3">
    <name type="scientific">Cognatilysobacter bugurensis</name>
    <dbReference type="NCBI Taxonomy" id="543356"/>
    <lineage>
        <taxon>Bacteria</taxon>
        <taxon>Pseudomonadati</taxon>
        <taxon>Pseudomonadota</taxon>
        <taxon>Gammaproteobacteria</taxon>
        <taxon>Lysobacterales</taxon>
        <taxon>Lysobacteraceae</taxon>
        <taxon>Cognatilysobacter</taxon>
    </lineage>
</organism>
<evidence type="ECO:0000313" key="2">
    <source>
        <dbReference type="EMBL" id="GHA76275.1"/>
    </source>
</evidence>
<dbReference type="GO" id="GO:0043683">
    <property type="term" value="P:type IV pilus assembly"/>
    <property type="evidence" value="ECO:0007669"/>
    <property type="project" value="InterPro"/>
</dbReference>
<evidence type="ECO:0000313" key="3">
    <source>
        <dbReference type="Proteomes" id="UP000646426"/>
    </source>
</evidence>
<comment type="caution">
    <text evidence="2">The sequence shown here is derived from an EMBL/GenBank/DDBJ whole genome shotgun (WGS) entry which is preliminary data.</text>
</comment>
<protein>
    <recommendedName>
        <fullName evidence="4">Prepilin-type N-terminal cleavage/methylation domain-containing protein</fullName>
    </recommendedName>
</protein>
<evidence type="ECO:0008006" key="4">
    <source>
        <dbReference type="Google" id="ProtNLM"/>
    </source>
</evidence>
<dbReference type="PROSITE" id="PS00409">
    <property type="entry name" value="PROKAR_NTER_METHYL"/>
    <property type="match status" value="1"/>
</dbReference>
<dbReference type="Pfam" id="PF07963">
    <property type="entry name" value="N_methyl"/>
    <property type="match status" value="1"/>
</dbReference>
<keyword evidence="1" id="KW-0812">Transmembrane</keyword>
<keyword evidence="1" id="KW-0472">Membrane</keyword>
<reference evidence="2" key="2">
    <citation type="submission" date="2020-09" db="EMBL/GenBank/DDBJ databases">
        <authorList>
            <person name="Sun Q."/>
            <person name="Kim S."/>
        </authorList>
    </citation>
    <scope>NUCLEOTIDE SEQUENCE</scope>
    <source>
        <strain evidence="2">KCTC 23077</strain>
    </source>
</reference>
<dbReference type="InterPro" id="IPR012902">
    <property type="entry name" value="N_methyl_site"/>
</dbReference>
<evidence type="ECO:0000256" key="1">
    <source>
        <dbReference type="SAM" id="Phobius"/>
    </source>
</evidence>
<reference evidence="2" key="1">
    <citation type="journal article" date="2014" name="Int. J. Syst. Evol. Microbiol.">
        <title>Complete genome sequence of Corynebacterium casei LMG S-19264T (=DSM 44701T), isolated from a smear-ripened cheese.</title>
        <authorList>
            <consortium name="US DOE Joint Genome Institute (JGI-PGF)"/>
            <person name="Walter F."/>
            <person name="Albersmeier A."/>
            <person name="Kalinowski J."/>
            <person name="Ruckert C."/>
        </authorList>
    </citation>
    <scope>NUCLEOTIDE SEQUENCE</scope>
    <source>
        <strain evidence="2">KCTC 23077</strain>
    </source>
</reference>
<proteinExistence type="predicted"/>
<dbReference type="Proteomes" id="UP000646426">
    <property type="component" value="Unassembled WGS sequence"/>
</dbReference>
<dbReference type="AlphaFoldDB" id="A0A918SZB2"/>